<keyword evidence="2" id="KW-1185">Reference proteome</keyword>
<dbReference type="EMBL" id="JAZHXI010000003">
    <property type="protein sequence ID" value="KAL2073011.1"/>
    <property type="molecule type" value="Genomic_DNA"/>
</dbReference>
<protein>
    <submittedName>
        <fullName evidence="1">Uncharacterized protein</fullName>
    </submittedName>
</protein>
<accession>A0ABR4CUA4</accession>
<proteinExistence type="predicted"/>
<sequence>MALTGLITIIPV</sequence>
<name>A0ABR4CUA4_9HELO</name>
<dbReference type="Proteomes" id="UP001595075">
    <property type="component" value="Unassembled WGS sequence"/>
</dbReference>
<evidence type="ECO:0000313" key="1">
    <source>
        <dbReference type="EMBL" id="KAL2073011.1"/>
    </source>
</evidence>
<comment type="caution">
    <text evidence="1">The sequence shown here is derived from an EMBL/GenBank/DDBJ whole genome shotgun (WGS) entry which is preliminary data.</text>
</comment>
<evidence type="ECO:0000313" key="2">
    <source>
        <dbReference type="Proteomes" id="UP001595075"/>
    </source>
</evidence>
<reference evidence="1 2" key="1">
    <citation type="journal article" date="2024" name="Commun. Biol.">
        <title>Comparative genomic analysis of thermophilic fungi reveals convergent evolutionary adaptations and gene losses.</title>
        <authorList>
            <person name="Steindorff A.S."/>
            <person name="Aguilar-Pontes M.V."/>
            <person name="Robinson A.J."/>
            <person name="Andreopoulos B."/>
            <person name="LaButti K."/>
            <person name="Kuo A."/>
            <person name="Mondo S."/>
            <person name="Riley R."/>
            <person name="Otillar R."/>
            <person name="Haridas S."/>
            <person name="Lipzen A."/>
            <person name="Grimwood J."/>
            <person name="Schmutz J."/>
            <person name="Clum A."/>
            <person name="Reid I.D."/>
            <person name="Moisan M.C."/>
            <person name="Butler G."/>
            <person name="Nguyen T.T.M."/>
            <person name="Dewar K."/>
            <person name="Conant G."/>
            <person name="Drula E."/>
            <person name="Henrissat B."/>
            <person name="Hansel C."/>
            <person name="Singer S."/>
            <person name="Hutchinson M.I."/>
            <person name="de Vries R.P."/>
            <person name="Natvig D.O."/>
            <person name="Powell A.J."/>
            <person name="Tsang A."/>
            <person name="Grigoriev I.V."/>
        </authorList>
    </citation>
    <scope>NUCLEOTIDE SEQUENCE [LARGE SCALE GENOMIC DNA]</scope>
    <source>
        <strain evidence="1 2">CBS 494.80</strain>
    </source>
</reference>
<gene>
    <name evidence="1" type="ORF">VTL71DRAFT_10335</name>
</gene>
<organism evidence="1 2">
    <name type="scientific">Oculimacula yallundae</name>
    <dbReference type="NCBI Taxonomy" id="86028"/>
    <lineage>
        <taxon>Eukaryota</taxon>
        <taxon>Fungi</taxon>
        <taxon>Dikarya</taxon>
        <taxon>Ascomycota</taxon>
        <taxon>Pezizomycotina</taxon>
        <taxon>Leotiomycetes</taxon>
        <taxon>Helotiales</taxon>
        <taxon>Ploettnerulaceae</taxon>
        <taxon>Oculimacula</taxon>
    </lineage>
</organism>